<gene>
    <name evidence="1" type="ORF">C7M84_013660</name>
</gene>
<reference evidence="1 2" key="1">
    <citation type="submission" date="2018-04" db="EMBL/GenBank/DDBJ databases">
        <authorList>
            <person name="Zhang X."/>
            <person name="Yuan J."/>
            <person name="Li F."/>
            <person name="Xiang J."/>
        </authorList>
    </citation>
    <scope>NUCLEOTIDE SEQUENCE [LARGE SCALE GENOMIC DNA]</scope>
    <source>
        <tissue evidence="1">Muscle</tissue>
    </source>
</reference>
<name>A0A423SVM4_PENVA</name>
<accession>A0A423SVM4</accession>
<sequence>MTQAGINRSSIGTGVLLAKTALAKCGHGPVRIVDRHGKEITVNSFSKTQQRRMKVNAKYARECLHELGTALTQWMYQPHRDSNTDALATFSNAKIVSLLHDLAHTERKLIADIGEGGQNVPIYESAKNSLYDTLLYTINNTERSLGNLNIDSASLGEGGSVDGSDKMRRRRDDEHIIASLPHDVATVLNLRGFLKLDKTFRFPLDEHRKSNLTALSKYLTNISNMLLQGSINLHLGGIDETSNFTAEPQRMRALNNLSQKNIASYIKNIDNVNRAWGNERNAGVAFSTLLTGSRESSSLTDRPVYIMVETSPFNLHGPGGFNRNVIYPKTCVAKTTVQPRGPSRIWLNTLTMLPWPWGIASTVTAVTATAAICKCDIVGRCPPLISLEKLYLCSIESLPTTRIL</sequence>
<dbReference type="Proteomes" id="UP000283509">
    <property type="component" value="Unassembled WGS sequence"/>
</dbReference>
<proteinExistence type="predicted"/>
<evidence type="ECO:0000313" key="2">
    <source>
        <dbReference type="Proteomes" id="UP000283509"/>
    </source>
</evidence>
<reference evidence="1 2" key="2">
    <citation type="submission" date="2019-01" db="EMBL/GenBank/DDBJ databases">
        <title>The decoding of complex shrimp genome reveals the adaptation for benthos swimmer, frequently molting mechanism and breeding impact on genome.</title>
        <authorList>
            <person name="Sun Y."/>
            <person name="Gao Y."/>
            <person name="Yu Y."/>
        </authorList>
    </citation>
    <scope>NUCLEOTIDE SEQUENCE [LARGE SCALE GENOMIC DNA]</scope>
    <source>
        <tissue evidence="1">Muscle</tissue>
    </source>
</reference>
<evidence type="ECO:0000313" key="1">
    <source>
        <dbReference type="EMBL" id="ROT68208.1"/>
    </source>
</evidence>
<dbReference type="AlphaFoldDB" id="A0A423SVM4"/>
<organism evidence="1 2">
    <name type="scientific">Penaeus vannamei</name>
    <name type="common">Whiteleg shrimp</name>
    <name type="synonym">Litopenaeus vannamei</name>
    <dbReference type="NCBI Taxonomy" id="6689"/>
    <lineage>
        <taxon>Eukaryota</taxon>
        <taxon>Metazoa</taxon>
        <taxon>Ecdysozoa</taxon>
        <taxon>Arthropoda</taxon>
        <taxon>Crustacea</taxon>
        <taxon>Multicrustacea</taxon>
        <taxon>Malacostraca</taxon>
        <taxon>Eumalacostraca</taxon>
        <taxon>Eucarida</taxon>
        <taxon>Decapoda</taxon>
        <taxon>Dendrobranchiata</taxon>
        <taxon>Penaeoidea</taxon>
        <taxon>Penaeidae</taxon>
        <taxon>Penaeus</taxon>
    </lineage>
</organism>
<keyword evidence="2" id="KW-1185">Reference proteome</keyword>
<dbReference type="EMBL" id="QCYY01002706">
    <property type="protein sequence ID" value="ROT68208.1"/>
    <property type="molecule type" value="Genomic_DNA"/>
</dbReference>
<comment type="caution">
    <text evidence="1">The sequence shown here is derived from an EMBL/GenBank/DDBJ whole genome shotgun (WGS) entry which is preliminary data.</text>
</comment>
<protein>
    <submittedName>
        <fullName evidence="1">Uncharacterized protein</fullName>
    </submittedName>
</protein>